<feature type="transmembrane region" description="Helical" evidence="1">
    <location>
        <begin position="60"/>
        <end position="83"/>
    </location>
</feature>
<evidence type="ECO:0008006" key="4">
    <source>
        <dbReference type="Google" id="ProtNLM"/>
    </source>
</evidence>
<organism evidence="2 3">
    <name type="scientific">Arabidopsis thaliana</name>
    <name type="common">Mouse-ear cress</name>
    <dbReference type="NCBI Taxonomy" id="3702"/>
    <lineage>
        <taxon>Eukaryota</taxon>
        <taxon>Viridiplantae</taxon>
        <taxon>Streptophyta</taxon>
        <taxon>Embryophyta</taxon>
        <taxon>Tracheophyta</taxon>
        <taxon>Spermatophyta</taxon>
        <taxon>Magnoliopsida</taxon>
        <taxon>eudicotyledons</taxon>
        <taxon>Gunneridae</taxon>
        <taxon>Pentapetalae</taxon>
        <taxon>rosids</taxon>
        <taxon>malvids</taxon>
        <taxon>Brassicales</taxon>
        <taxon>Brassicaceae</taxon>
        <taxon>Camelineae</taxon>
        <taxon>Arabidopsis</taxon>
    </lineage>
</organism>
<keyword evidence="1" id="KW-0472">Membrane</keyword>
<name>A0A5S9WAG4_ARATH</name>
<proteinExistence type="predicted"/>
<sequence length="88" mass="9997">MVSDVQSLIIVFGHFVFLRQKVNSGFATLLAYHISYLLLLIPGYIYISIFGLVWVLTSLLLLFFVSSCVFMWSCAGFVGLFSWCRIGF</sequence>
<gene>
    <name evidence="2" type="ORF">C24_LOCUS2891</name>
</gene>
<dbReference type="EMBL" id="CACSHJ010000087">
    <property type="protein sequence ID" value="CAA0253719.1"/>
    <property type="molecule type" value="Genomic_DNA"/>
</dbReference>
<evidence type="ECO:0000313" key="3">
    <source>
        <dbReference type="Proteomes" id="UP000434276"/>
    </source>
</evidence>
<evidence type="ECO:0000313" key="2">
    <source>
        <dbReference type="EMBL" id="CAA0253719.1"/>
    </source>
</evidence>
<protein>
    <recommendedName>
        <fullName evidence="4">Transmembrane protein</fullName>
    </recommendedName>
</protein>
<dbReference type="AlphaFoldDB" id="A0A5S9WAG4"/>
<dbReference type="Proteomes" id="UP000434276">
    <property type="component" value="Unassembled WGS sequence"/>
</dbReference>
<keyword evidence="1" id="KW-1133">Transmembrane helix</keyword>
<evidence type="ECO:0000256" key="1">
    <source>
        <dbReference type="SAM" id="Phobius"/>
    </source>
</evidence>
<accession>A0A5S9WAG4</accession>
<keyword evidence="1" id="KW-0812">Transmembrane</keyword>
<reference evidence="2 3" key="1">
    <citation type="submission" date="2019-12" db="EMBL/GenBank/DDBJ databases">
        <authorList>
            <person name="Jiao W.-B."/>
            <person name="Schneeberger K."/>
        </authorList>
    </citation>
    <scope>NUCLEOTIDE SEQUENCE [LARGE SCALE GENOMIC DNA]</scope>
    <source>
        <strain evidence="3">cv. C24</strain>
    </source>
</reference>
<feature type="transmembrane region" description="Helical" evidence="1">
    <location>
        <begin position="29"/>
        <end position="54"/>
    </location>
</feature>